<comment type="caution">
    <text evidence="2">The sequence shown here is derived from an EMBL/GenBank/DDBJ whole genome shotgun (WGS) entry which is preliminary data.</text>
</comment>
<dbReference type="AlphaFoldDB" id="A0A9D4ZQI9"/>
<keyword evidence="1" id="KW-0732">Signal</keyword>
<protein>
    <recommendedName>
        <fullName evidence="4">Hexosyltransferase</fullName>
    </recommendedName>
</protein>
<reference evidence="2" key="1">
    <citation type="submission" date="2021-01" db="EMBL/GenBank/DDBJ databases">
        <title>Adiantum capillus-veneris genome.</title>
        <authorList>
            <person name="Fang Y."/>
            <person name="Liao Q."/>
        </authorList>
    </citation>
    <scope>NUCLEOTIDE SEQUENCE</scope>
    <source>
        <strain evidence="2">H3</strain>
        <tissue evidence="2">Leaf</tissue>
    </source>
</reference>
<proteinExistence type="predicted"/>
<evidence type="ECO:0000313" key="2">
    <source>
        <dbReference type="EMBL" id="KAI5084249.1"/>
    </source>
</evidence>
<dbReference type="EMBL" id="JABFUD020000001">
    <property type="protein sequence ID" value="KAI5084249.1"/>
    <property type="molecule type" value="Genomic_DNA"/>
</dbReference>
<evidence type="ECO:0008006" key="4">
    <source>
        <dbReference type="Google" id="ProtNLM"/>
    </source>
</evidence>
<evidence type="ECO:0000256" key="1">
    <source>
        <dbReference type="SAM" id="SignalP"/>
    </source>
</evidence>
<evidence type="ECO:0000313" key="3">
    <source>
        <dbReference type="Proteomes" id="UP000886520"/>
    </source>
</evidence>
<accession>A0A9D4ZQI9</accession>
<name>A0A9D4ZQI9_ADICA</name>
<gene>
    <name evidence="2" type="ORF">GOP47_0000418</name>
</gene>
<organism evidence="2 3">
    <name type="scientific">Adiantum capillus-veneris</name>
    <name type="common">Maidenhair fern</name>
    <dbReference type="NCBI Taxonomy" id="13818"/>
    <lineage>
        <taxon>Eukaryota</taxon>
        <taxon>Viridiplantae</taxon>
        <taxon>Streptophyta</taxon>
        <taxon>Embryophyta</taxon>
        <taxon>Tracheophyta</taxon>
        <taxon>Polypodiopsida</taxon>
        <taxon>Polypodiidae</taxon>
        <taxon>Polypodiales</taxon>
        <taxon>Pteridineae</taxon>
        <taxon>Pteridaceae</taxon>
        <taxon>Vittarioideae</taxon>
        <taxon>Adiantum</taxon>
    </lineage>
</organism>
<feature type="chain" id="PRO_5039616096" description="Hexosyltransferase" evidence="1">
    <location>
        <begin position="23"/>
        <end position="92"/>
    </location>
</feature>
<sequence length="92" mass="10429">MRGRKWPLVMFLLLISAAFTYFMNAPETLWHGVQSPDQLNPRHKAELSWSHLNQVELETHALSDLKEGDAEEMEVEEAGPHIAAIATCFLIV</sequence>
<feature type="signal peptide" evidence="1">
    <location>
        <begin position="1"/>
        <end position="22"/>
    </location>
</feature>
<dbReference type="Proteomes" id="UP000886520">
    <property type="component" value="Chromosome 1"/>
</dbReference>
<keyword evidence="3" id="KW-1185">Reference proteome</keyword>